<keyword evidence="3" id="KW-1185">Reference proteome</keyword>
<dbReference type="AlphaFoldDB" id="A0ABC8SCT6"/>
<feature type="domain" description="Myb/SANT-like" evidence="1">
    <location>
        <begin position="92"/>
        <end position="188"/>
    </location>
</feature>
<proteinExistence type="predicted"/>
<dbReference type="PANTHER" id="PTHR46929">
    <property type="entry name" value="EXPRESSED PROTEIN"/>
    <property type="match status" value="1"/>
</dbReference>
<feature type="domain" description="Myb/SANT-like" evidence="1">
    <location>
        <begin position="260"/>
        <end position="353"/>
    </location>
</feature>
<dbReference type="Pfam" id="PF12776">
    <property type="entry name" value="Myb_DNA-bind_3"/>
    <property type="match status" value="2"/>
</dbReference>
<evidence type="ECO:0000313" key="2">
    <source>
        <dbReference type="EMBL" id="CAK9155011.1"/>
    </source>
</evidence>
<protein>
    <recommendedName>
        <fullName evidence="1">Myb/SANT-like domain-containing protein</fullName>
    </recommendedName>
</protein>
<dbReference type="Proteomes" id="UP001642360">
    <property type="component" value="Unassembled WGS sequence"/>
</dbReference>
<comment type="caution">
    <text evidence="2">The sequence shown here is derived from an EMBL/GenBank/DDBJ whole genome shotgun (WGS) entry which is preliminary data.</text>
</comment>
<evidence type="ECO:0000259" key="1">
    <source>
        <dbReference type="Pfam" id="PF12776"/>
    </source>
</evidence>
<evidence type="ECO:0000313" key="3">
    <source>
        <dbReference type="Proteomes" id="UP001642360"/>
    </source>
</evidence>
<dbReference type="PANTHER" id="PTHR46929:SF29">
    <property type="entry name" value="MYB_SANT-LIKE DOMAIN-CONTAINING PROTEIN"/>
    <property type="match status" value="1"/>
</dbReference>
<dbReference type="InterPro" id="IPR024752">
    <property type="entry name" value="Myb/SANT-like_dom"/>
</dbReference>
<reference evidence="2 3" key="1">
    <citation type="submission" date="2024-02" db="EMBL/GenBank/DDBJ databases">
        <authorList>
            <person name="Vignale AGUSTIN F."/>
            <person name="Sosa J E."/>
            <person name="Modenutti C."/>
        </authorList>
    </citation>
    <scope>NUCLEOTIDE SEQUENCE [LARGE SCALE GENOMIC DNA]</scope>
</reference>
<gene>
    <name evidence="2" type="ORF">ILEXP_LOCUS23382</name>
</gene>
<organism evidence="2 3">
    <name type="scientific">Ilex paraguariensis</name>
    <name type="common">yerba mate</name>
    <dbReference type="NCBI Taxonomy" id="185542"/>
    <lineage>
        <taxon>Eukaryota</taxon>
        <taxon>Viridiplantae</taxon>
        <taxon>Streptophyta</taxon>
        <taxon>Embryophyta</taxon>
        <taxon>Tracheophyta</taxon>
        <taxon>Spermatophyta</taxon>
        <taxon>Magnoliopsida</taxon>
        <taxon>eudicotyledons</taxon>
        <taxon>Gunneridae</taxon>
        <taxon>Pentapetalae</taxon>
        <taxon>asterids</taxon>
        <taxon>campanulids</taxon>
        <taxon>Aquifoliales</taxon>
        <taxon>Aquifoliaceae</taxon>
        <taxon>Ilex</taxon>
    </lineage>
</organism>
<name>A0ABC8SCT6_9AQUA</name>
<accession>A0ABC8SCT6</accession>
<sequence>MFVELFQDLNSGQQAAKYLYGTHRDARVYRRKAVENYTHLCTIFGNCLANGFITRTADDTVHSLAAELGVEAIDASPTECQDSMKDQAKNMRWTNEMDRCLSKILVKQIKLGNKSKSENKFKTAAYVAAVSALNKRFQLDFTKDHVKNRIKTWKKFYGSVKGLLEQGDFRWDETRKMVTADASVWHSYIKKNPNVRLLQGRVIENYDDLCVVIGNDDPILSSGNDTETDLYCDADNSVEAELAYQNQSDCAKEKGKCSLWTHEMDLCLTEKLIEQVKLGNKLERNFRPVAYAAALNALNENFALDLTMDEIRRRVKTWKKLYGTIKELLSNRGFTWDERQNMVVANDTTWNEYIKVHFVY</sequence>
<dbReference type="EMBL" id="CAUOFW020002616">
    <property type="protein sequence ID" value="CAK9155011.1"/>
    <property type="molecule type" value="Genomic_DNA"/>
</dbReference>